<dbReference type="CDD" id="cd03809">
    <property type="entry name" value="GT4_MtfB-like"/>
    <property type="match status" value="1"/>
</dbReference>
<dbReference type="EMBL" id="CP017599">
    <property type="protein sequence ID" value="AOX03167.1"/>
    <property type="molecule type" value="Genomic_DNA"/>
</dbReference>
<name>A0A1D8TZV4_9CYAN</name>
<dbReference type="Gene3D" id="3.40.50.2000">
    <property type="entry name" value="Glycogen Phosphorylase B"/>
    <property type="match status" value="2"/>
</dbReference>
<dbReference type="OrthoDB" id="9797829at2"/>
<evidence type="ECO:0000313" key="5">
    <source>
        <dbReference type="Proteomes" id="UP000177870"/>
    </source>
</evidence>
<sequence length="413" mass="46706">MIKIAVDATPIRHKLSGIGMYALNLIQALHKLKSQEYFQLSVAYQPSVRQWLSRDWSFLEVLTRHLEIQNLEIKTIPLPVTISSLLATLPNPILPYCEQYLGNPDILHGTDHVVYPCKKSLRVMTIHDLTFIKYPQYVNSIVKSYTARVKQCLRWTDLVITVSQSTKQDIVNYLGVNPDNIQVIPQASRYSTLDLPNTLNLPNTKVESLLTSVNYDFAQPYILFVSTLEPRKNINTLIAAFNYLKQRHQIEHQLVLIGQKGWSYESIFADIASSPWKHHIHHLGYLSDQLVAWFYSNADVFVYPSYYEGFGLPVLEAMTLGAPVITSNTSSLPEVAGDAAILIDPNQPIELADAMVKVISNSQFREELIRKGKERAMLFSWERTARETLAAYTSLVGKGRGGRVLEGSSLVDN</sequence>
<dbReference type="InterPro" id="IPR001296">
    <property type="entry name" value="Glyco_trans_1"/>
</dbReference>
<evidence type="ECO:0000313" key="4">
    <source>
        <dbReference type="EMBL" id="AOX03167.1"/>
    </source>
</evidence>
<dbReference type="Proteomes" id="UP000177870">
    <property type="component" value="Chromosome"/>
</dbReference>
<dbReference type="GO" id="GO:0009103">
    <property type="term" value="P:lipopolysaccharide biosynthetic process"/>
    <property type="evidence" value="ECO:0007669"/>
    <property type="project" value="TreeGrafter"/>
</dbReference>
<dbReference type="PANTHER" id="PTHR46401">
    <property type="entry name" value="GLYCOSYLTRANSFERASE WBBK-RELATED"/>
    <property type="match status" value="1"/>
</dbReference>
<dbReference type="KEGG" id="mpro:BJP34_30330"/>
<feature type="domain" description="Glycosyl transferase family 1" evidence="2">
    <location>
        <begin position="219"/>
        <end position="375"/>
    </location>
</feature>
<keyword evidence="1 4" id="KW-0808">Transferase</keyword>
<dbReference type="Pfam" id="PF13439">
    <property type="entry name" value="Glyco_transf_4"/>
    <property type="match status" value="1"/>
</dbReference>
<protein>
    <submittedName>
        <fullName evidence="4">Glycosyl transferase family 1</fullName>
    </submittedName>
</protein>
<dbReference type="RefSeq" id="WP_070395556.1">
    <property type="nucleotide sequence ID" value="NZ_CP017599.1"/>
</dbReference>
<dbReference type="FunFam" id="3.40.50.2000:FF:000119">
    <property type="entry name" value="Glycosyl transferase group 1"/>
    <property type="match status" value="1"/>
</dbReference>
<gene>
    <name evidence="4" type="ORF">BJP34_30330</name>
</gene>
<dbReference type="AlphaFoldDB" id="A0A1D8TZV4"/>
<dbReference type="GO" id="GO:0016757">
    <property type="term" value="F:glycosyltransferase activity"/>
    <property type="evidence" value="ECO:0007669"/>
    <property type="project" value="InterPro"/>
</dbReference>
<dbReference type="PANTHER" id="PTHR46401:SF2">
    <property type="entry name" value="GLYCOSYLTRANSFERASE WBBK-RELATED"/>
    <property type="match status" value="1"/>
</dbReference>
<dbReference type="Pfam" id="PF00534">
    <property type="entry name" value="Glycos_transf_1"/>
    <property type="match status" value="1"/>
</dbReference>
<evidence type="ECO:0000259" key="3">
    <source>
        <dbReference type="Pfam" id="PF13439"/>
    </source>
</evidence>
<reference evidence="5" key="1">
    <citation type="submission" date="2016-10" db="EMBL/GenBank/DDBJ databases">
        <title>Comparative genomics uncovers the prolific and rare metabolic potential of the cyanobacterial genus Moorea.</title>
        <authorList>
            <person name="Leao T."/>
            <person name="Castelao G."/>
            <person name="Korobeynikov A."/>
            <person name="Monroe E.A."/>
            <person name="Podell S."/>
            <person name="Glukhov E."/>
            <person name="Allen E."/>
            <person name="Gerwick W.H."/>
            <person name="Gerwick L."/>
        </authorList>
    </citation>
    <scope>NUCLEOTIDE SEQUENCE [LARGE SCALE GENOMIC DNA]</scope>
    <source>
        <strain evidence="5">PAL-8-15-08-1</strain>
    </source>
</reference>
<feature type="domain" description="Glycosyltransferase subfamily 4-like N-terminal" evidence="3">
    <location>
        <begin position="17"/>
        <end position="185"/>
    </location>
</feature>
<accession>A0A1D8TZV4</accession>
<organism evidence="4 5">
    <name type="scientific">Moorena producens PAL-8-15-08-1</name>
    <dbReference type="NCBI Taxonomy" id="1458985"/>
    <lineage>
        <taxon>Bacteria</taxon>
        <taxon>Bacillati</taxon>
        <taxon>Cyanobacteriota</taxon>
        <taxon>Cyanophyceae</taxon>
        <taxon>Coleofasciculales</taxon>
        <taxon>Coleofasciculaceae</taxon>
        <taxon>Moorena</taxon>
    </lineage>
</organism>
<evidence type="ECO:0000259" key="2">
    <source>
        <dbReference type="Pfam" id="PF00534"/>
    </source>
</evidence>
<proteinExistence type="predicted"/>
<evidence type="ECO:0000256" key="1">
    <source>
        <dbReference type="ARBA" id="ARBA00022679"/>
    </source>
</evidence>
<dbReference type="SUPFAM" id="SSF53756">
    <property type="entry name" value="UDP-Glycosyltransferase/glycogen phosphorylase"/>
    <property type="match status" value="1"/>
</dbReference>
<dbReference type="InterPro" id="IPR028098">
    <property type="entry name" value="Glyco_trans_4-like_N"/>
</dbReference>
<dbReference type="STRING" id="1458985.BJP34_30330"/>